<dbReference type="Gene3D" id="1.10.510.10">
    <property type="entry name" value="Transferase(Phosphotransferase) domain 1"/>
    <property type="match status" value="1"/>
</dbReference>
<keyword evidence="15" id="KW-0175">Coiled coil</keyword>
<dbReference type="InterPro" id="IPR001054">
    <property type="entry name" value="A/G_cyclase"/>
</dbReference>
<dbReference type="InterPro" id="IPR011009">
    <property type="entry name" value="Kinase-like_dom_sf"/>
</dbReference>
<dbReference type="SUPFAM" id="SSF53822">
    <property type="entry name" value="Periplasmic binding protein-like I"/>
    <property type="match status" value="1"/>
</dbReference>
<evidence type="ECO:0000256" key="16">
    <source>
        <dbReference type="SAM" id="SignalP"/>
    </source>
</evidence>
<evidence type="ECO:0000256" key="2">
    <source>
        <dbReference type="ARBA" id="ARBA00012202"/>
    </source>
</evidence>
<dbReference type="FunFam" id="3.30.70.1230:FF:000004">
    <property type="entry name" value="Guanylate cyclase"/>
    <property type="match status" value="1"/>
</dbReference>
<feature type="coiled-coil region" evidence="15">
    <location>
        <begin position="795"/>
        <end position="833"/>
    </location>
</feature>
<dbReference type="Gene3D" id="6.10.250.780">
    <property type="match status" value="1"/>
</dbReference>
<evidence type="ECO:0000313" key="19">
    <source>
        <dbReference type="EMBL" id="KAK0069426.1"/>
    </source>
</evidence>
<dbReference type="Proteomes" id="UP001233172">
    <property type="component" value="Unassembled WGS sequence"/>
</dbReference>
<evidence type="ECO:0000313" key="20">
    <source>
        <dbReference type="Proteomes" id="UP001233172"/>
    </source>
</evidence>
<dbReference type="Pfam" id="PF00211">
    <property type="entry name" value="Guanylate_cyc"/>
    <property type="match status" value="1"/>
</dbReference>
<dbReference type="PROSITE" id="PS50125">
    <property type="entry name" value="GUANYLATE_CYCLASE_2"/>
    <property type="match status" value="1"/>
</dbReference>
<evidence type="ECO:0000259" key="17">
    <source>
        <dbReference type="PROSITE" id="PS50011"/>
    </source>
</evidence>
<dbReference type="PANTHER" id="PTHR11920:SF501">
    <property type="entry name" value="GUANYLATE CYCLASE 32E"/>
    <property type="match status" value="1"/>
</dbReference>
<keyword evidence="10" id="KW-0325">Glycoprotein</keyword>
<dbReference type="GO" id="GO:0005524">
    <property type="term" value="F:ATP binding"/>
    <property type="evidence" value="ECO:0007669"/>
    <property type="project" value="InterPro"/>
</dbReference>
<dbReference type="GO" id="GO:0035556">
    <property type="term" value="P:intracellular signal transduction"/>
    <property type="evidence" value="ECO:0007669"/>
    <property type="project" value="InterPro"/>
</dbReference>
<name>A0AAD8FN33_BIOPF</name>
<dbReference type="InterPro" id="IPR001245">
    <property type="entry name" value="Ser-Thr/Tyr_kinase_cat_dom"/>
</dbReference>
<dbReference type="PROSITE" id="PS50011">
    <property type="entry name" value="PROTEIN_KINASE_DOM"/>
    <property type="match status" value="1"/>
</dbReference>
<dbReference type="GO" id="GO:0005525">
    <property type="term" value="F:GTP binding"/>
    <property type="evidence" value="ECO:0007669"/>
    <property type="project" value="UniProtKB-KW"/>
</dbReference>
<organism evidence="19 20">
    <name type="scientific">Biomphalaria pfeifferi</name>
    <name type="common">Bloodfluke planorb</name>
    <name type="synonym">Freshwater snail</name>
    <dbReference type="NCBI Taxonomy" id="112525"/>
    <lineage>
        <taxon>Eukaryota</taxon>
        <taxon>Metazoa</taxon>
        <taxon>Spiralia</taxon>
        <taxon>Lophotrochozoa</taxon>
        <taxon>Mollusca</taxon>
        <taxon>Gastropoda</taxon>
        <taxon>Heterobranchia</taxon>
        <taxon>Euthyneura</taxon>
        <taxon>Panpulmonata</taxon>
        <taxon>Hygrophila</taxon>
        <taxon>Lymnaeoidea</taxon>
        <taxon>Planorbidae</taxon>
        <taxon>Biomphalaria</taxon>
    </lineage>
</organism>
<feature type="domain" description="Protein kinase" evidence="17">
    <location>
        <begin position="510"/>
        <end position="781"/>
    </location>
</feature>
<keyword evidence="7" id="KW-0342">GTP-binding</keyword>
<dbReference type="GO" id="GO:0007168">
    <property type="term" value="P:receptor guanylyl cyclase signaling pathway"/>
    <property type="evidence" value="ECO:0007669"/>
    <property type="project" value="TreeGrafter"/>
</dbReference>
<dbReference type="GO" id="GO:0004016">
    <property type="term" value="F:adenylate cyclase activity"/>
    <property type="evidence" value="ECO:0007669"/>
    <property type="project" value="TreeGrafter"/>
</dbReference>
<dbReference type="GO" id="GO:0005886">
    <property type="term" value="C:plasma membrane"/>
    <property type="evidence" value="ECO:0007669"/>
    <property type="project" value="TreeGrafter"/>
</dbReference>
<evidence type="ECO:0000256" key="8">
    <source>
        <dbReference type="ARBA" id="ARBA00023136"/>
    </source>
</evidence>
<keyword evidence="4 16" id="KW-0732">Signal</keyword>
<dbReference type="Pfam" id="PF01094">
    <property type="entry name" value="ANF_receptor"/>
    <property type="match status" value="1"/>
</dbReference>
<dbReference type="CDD" id="cd07302">
    <property type="entry name" value="CHD"/>
    <property type="match status" value="1"/>
</dbReference>
<dbReference type="EC" id="4.6.1.2" evidence="2 14"/>
<comment type="caution">
    <text evidence="19">The sequence shown here is derived from an EMBL/GenBank/DDBJ whole genome shotgun (WGS) entry which is preliminary data.</text>
</comment>
<evidence type="ECO:0000259" key="18">
    <source>
        <dbReference type="PROSITE" id="PS50125"/>
    </source>
</evidence>
<evidence type="ECO:0000256" key="13">
    <source>
        <dbReference type="RuleBase" id="RU000405"/>
    </source>
</evidence>
<evidence type="ECO:0000256" key="5">
    <source>
        <dbReference type="ARBA" id="ARBA00022741"/>
    </source>
</evidence>
<keyword evidence="8" id="KW-0472">Membrane</keyword>
<comment type="catalytic activity">
    <reaction evidence="14">
        <text>GTP = 3',5'-cyclic GMP + diphosphate</text>
        <dbReference type="Rhea" id="RHEA:13665"/>
        <dbReference type="ChEBI" id="CHEBI:33019"/>
        <dbReference type="ChEBI" id="CHEBI:37565"/>
        <dbReference type="ChEBI" id="CHEBI:57746"/>
        <dbReference type="EC" id="4.6.1.2"/>
    </reaction>
</comment>
<keyword evidence="6" id="KW-1133">Transmembrane helix</keyword>
<dbReference type="InterPro" id="IPR050401">
    <property type="entry name" value="Cyclic_nucleotide_synthase"/>
</dbReference>
<dbReference type="InterPro" id="IPR029787">
    <property type="entry name" value="Nucleotide_cyclase"/>
</dbReference>
<dbReference type="AlphaFoldDB" id="A0AAD8FN33"/>
<feature type="domain" description="Guanylate cyclase" evidence="18">
    <location>
        <begin position="858"/>
        <end position="988"/>
    </location>
</feature>
<protein>
    <recommendedName>
        <fullName evidence="2 14">Guanylate cyclase</fullName>
        <ecNumber evidence="2 14">4.6.1.2</ecNumber>
    </recommendedName>
</protein>
<dbReference type="GO" id="GO:0004383">
    <property type="term" value="F:guanylate cyclase activity"/>
    <property type="evidence" value="ECO:0007669"/>
    <property type="project" value="UniProtKB-EC"/>
</dbReference>
<evidence type="ECO:0000256" key="4">
    <source>
        <dbReference type="ARBA" id="ARBA00022729"/>
    </source>
</evidence>
<keyword evidence="20" id="KW-1185">Reference proteome</keyword>
<dbReference type="CDD" id="cd06352">
    <property type="entry name" value="PBP1_NPR_GC-like"/>
    <property type="match status" value="1"/>
</dbReference>
<dbReference type="Pfam" id="PF07701">
    <property type="entry name" value="HNOBA"/>
    <property type="match status" value="1"/>
</dbReference>
<dbReference type="PROSITE" id="PS00452">
    <property type="entry name" value="GUANYLATE_CYCLASE_1"/>
    <property type="match status" value="1"/>
</dbReference>
<dbReference type="Gene3D" id="3.40.50.2300">
    <property type="match status" value="2"/>
</dbReference>
<dbReference type="PANTHER" id="PTHR11920">
    <property type="entry name" value="GUANYLYL CYCLASE"/>
    <property type="match status" value="1"/>
</dbReference>
<keyword evidence="12 14" id="KW-0141">cGMP biosynthesis</keyword>
<feature type="chain" id="PRO_5042099742" description="Guanylate cyclase" evidence="16">
    <location>
        <begin position="17"/>
        <end position="1044"/>
    </location>
</feature>
<dbReference type="InterPro" id="IPR018297">
    <property type="entry name" value="A/G_cyclase_CS"/>
</dbReference>
<evidence type="ECO:0000256" key="12">
    <source>
        <dbReference type="ARBA" id="ARBA00023293"/>
    </source>
</evidence>
<dbReference type="InterPro" id="IPR011645">
    <property type="entry name" value="HNOB_dom_associated"/>
</dbReference>
<sequence>MIVMLTLLNIFVMSQNQSNPYTVHIIVMESTGVLFNGTSYRVNFLKPLLELAVEDHQAIFGDFINISYKLVETVPGPSQIGALAASVYYTDKVNVFFGPVSNEGVITLSYMALQWNLPVITPRGNDPVSRNNSIFPNIICMHPYDKYDMFRVTMQICKKYDWKHLSLFTDFNKEVMKTTGDVFKNYVSSQAEMVTYDLFNLNTNDDELLKKLIESSSNSRVYILLMSLPDVRRCLLLAARLGMTSREYLYIVPDIEGSVNTNQSPWQFKDTDDMAAKKAFQTVMFINIQRPLSSDFSGLLKRLNQQMYGSDVSKYVTSTYSDEEENVKQSSIMAQQHILSGYYNAFMIYLTAVNETLAEGKNISDGVRLVDRMGNRTYVGKTGVIQIDYEGNRVINFSFSDMIDEMNGTFEDVVWYIDLTGQINTKLGYSQFWPAGEGYVKDIPDCGYLHELCQSDTSDTTVAVSCGIVACILAMSIGITVVLRIRYNTLKKDLYWWKINLDEMQPIKNNLTKSTFSSGFYHSATNATESSVASNGIYLYKGNMVRLNPLCDTNIHVTQSLLTEFDQIRDINHSNLQRVLGAMLEGDRKMIVTEYCHKGTLQEILMDTKYTLDSVFIFSILSDIVKALTFLNKHPLRVHGRLTSDVCMIDSRFSVKIACYGLPTIYDHIKLQNKNQSLEKDLLWVAPELLRHGGNPTPLGDVYSLAIIMSEMLTRDEPYSNDKESMTLKELVEKIKSFQDPPYRPTVSTTPELMTMESLMRKCWDEDPERRPSLHSIHSIINKLMVKVNKSGGLVDNLLQRLEKYSSNLEKIVDEKVDELRQEKQKSEELLKQMLPASVADRLKAGLTVEPEFYDCVTIYFSDIVGFTVICSQLTPVQIINLLNDLYSCFDEIIGNYDVYKVETIGDAYMVVSGLPTRNGNEHASQIAKMSLALLRSVSNFTIRELSKEKLKLRIGLNSGPVCAGVVGLKMPRYCLFGDAVNTASRMESNGVEFKIHMSSSTTNILRKFYKFVIESRGVVDIKGKGLMETFWLLGEDQQSENPG</sequence>
<comment type="similarity">
    <text evidence="13">Belongs to the adenylyl cyclase class-4/guanylyl cyclase family.</text>
</comment>
<reference evidence="19" key="2">
    <citation type="submission" date="2023-04" db="EMBL/GenBank/DDBJ databases">
        <authorList>
            <person name="Bu L."/>
            <person name="Lu L."/>
            <person name="Laidemitt M.R."/>
            <person name="Zhang S.M."/>
            <person name="Mutuku M."/>
            <person name="Mkoji G."/>
            <person name="Steinauer M."/>
            <person name="Loker E.S."/>
        </authorList>
    </citation>
    <scope>NUCLEOTIDE SEQUENCE</scope>
    <source>
        <strain evidence="19">KasaAsao</strain>
        <tissue evidence="19">Whole Snail</tissue>
    </source>
</reference>
<evidence type="ECO:0000256" key="11">
    <source>
        <dbReference type="ARBA" id="ARBA00023239"/>
    </source>
</evidence>
<reference evidence="19" key="1">
    <citation type="journal article" date="2023" name="PLoS Negl. Trop. Dis.">
        <title>A genome sequence for Biomphalaria pfeifferi, the major vector snail for the human-infecting parasite Schistosoma mansoni.</title>
        <authorList>
            <person name="Bu L."/>
            <person name="Lu L."/>
            <person name="Laidemitt M.R."/>
            <person name="Zhang S.M."/>
            <person name="Mutuku M."/>
            <person name="Mkoji G."/>
            <person name="Steinauer M."/>
            <person name="Loker E.S."/>
        </authorList>
    </citation>
    <scope>NUCLEOTIDE SEQUENCE</scope>
    <source>
        <strain evidence="19">KasaAsao</strain>
    </source>
</reference>
<comment type="subcellular location">
    <subcellularLocation>
        <location evidence="1">Membrane</location>
        <topology evidence="1">Single-pass type I membrane protein</topology>
    </subcellularLocation>
</comment>
<dbReference type="PRINTS" id="PR00255">
    <property type="entry name" value="NATPEPTIDER"/>
</dbReference>
<dbReference type="Gene3D" id="3.30.70.1230">
    <property type="entry name" value="Nucleotide cyclase"/>
    <property type="match status" value="1"/>
</dbReference>
<accession>A0AAD8FN33</accession>
<dbReference type="InterPro" id="IPR000719">
    <property type="entry name" value="Prot_kinase_dom"/>
</dbReference>
<keyword evidence="5" id="KW-0547">Nucleotide-binding</keyword>
<evidence type="ECO:0000256" key="10">
    <source>
        <dbReference type="ARBA" id="ARBA00023180"/>
    </source>
</evidence>
<evidence type="ECO:0000256" key="9">
    <source>
        <dbReference type="ARBA" id="ARBA00023170"/>
    </source>
</evidence>
<dbReference type="InterPro" id="IPR028082">
    <property type="entry name" value="Peripla_BP_I"/>
</dbReference>
<dbReference type="InterPro" id="IPR001828">
    <property type="entry name" value="ANF_lig-bd_rcpt"/>
</dbReference>
<keyword evidence="3" id="KW-0812">Transmembrane</keyword>
<evidence type="ECO:0000256" key="14">
    <source>
        <dbReference type="RuleBase" id="RU003431"/>
    </source>
</evidence>
<dbReference type="SMART" id="SM00044">
    <property type="entry name" value="CYCc"/>
    <property type="match status" value="1"/>
</dbReference>
<dbReference type="SUPFAM" id="SSF55073">
    <property type="entry name" value="Nucleotide cyclase"/>
    <property type="match status" value="1"/>
</dbReference>
<dbReference type="Pfam" id="PF07714">
    <property type="entry name" value="PK_Tyr_Ser-Thr"/>
    <property type="match status" value="1"/>
</dbReference>
<feature type="signal peptide" evidence="16">
    <location>
        <begin position="1"/>
        <end position="16"/>
    </location>
</feature>
<dbReference type="SUPFAM" id="SSF56112">
    <property type="entry name" value="Protein kinase-like (PK-like)"/>
    <property type="match status" value="1"/>
</dbReference>
<dbReference type="EMBL" id="JASAOG010000002">
    <property type="protein sequence ID" value="KAK0069426.1"/>
    <property type="molecule type" value="Genomic_DNA"/>
</dbReference>
<evidence type="ECO:0000256" key="1">
    <source>
        <dbReference type="ARBA" id="ARBA00004479"/>
    </source>
</evidence>
<evidence type="ECO:0000256" key="7">
    <source>
        <dbReference type="ARBA" id="ARBA00023134"/>
    </source>
</evidence>
<evidence type="ECO:0000256" key="15">
    <source>
        <dbReference type="SAM" id="Coils"/>
    </source>
</evidence>
<keyword evidence="9 19" id="KW-0675">Receptor</keyword>
<proteinExistence type="inferred from homology"/>
<evidence type="ECO:0000256" key="3">
    <source>
        <dbReference type="ARBA" id="ARBA00022692"/>
    </source>
</evidence>
<dbReference type="GO" id="GO:0001653">
    <property type="term" value="F:peptide receptor activity"/>
    <property type="evidence" value="ECO:0007669"/>
    <property type="project" value="TreeGrafter"/>
</dbReference>
<gene>
    <name evidence="19" type="ORF">Bpfe_000603</name>
</gene>
<dbReference type="InterPro" id="IPR001170">
    <property type="entry name" value="ANPR/GUC"/>
</dbReference>
<dbReference type="GO" id="GO:0004672">
    <property type="term" value="F:protein kinase activity"/>
    <property type="evidence" value="ECO:0007669"/>
    <property type="project" value="InterPro"/>
</dbReference>
<keyword evidence="11 13" id="KW-0456">Lyase</keyword>
<evidence type="ECO:0000256" key="6">
    <source>
        <dbReference type="ARBA" id="ARBA00022989"/>
    </source>
</evidence>